<gene>
    <name evidence="2" type="ORF">D7322_05560</name>
</gene>
<dbReference type="OrthoDB" id="5624617at2"/>
<dbReference type="AlphaFoldDB" id="A0A420W2X4"/>
<name>A0A420W2X4_9SPHI</name>
<proteinExistence type="predicted"/>
<dbReference type="EMBL" id="RBWS01000004">
    <property type="protein sequence ID" value="RKO72894.1"/>
    <property type="molecule type" value="Genomic_DNA"/>
</dbReference>
<dbReference type="Gene3D" id="2.60.120.260">
    <property type="entry name" value="Galactose-binding domain-like"/>
    <property type="match status" value="1"/>
</dbReference>
<organism evidence="2 3">
    <name type="scientific">Sphingobacterium puteale</name>
    <dbReference type="NCBI Taxonomy" id="2420510"/>
    <lineage>
        <taxon>Bacteria</taxon>
        <taxon>Pseudomonadati</taxon>
        <taxon>Bacteroidota</taxon>
        <taxon>Sphingobacteriia</taxon>
        <taxon>Sphingobacteriales</taxon>
        <taxon>Sphingobacteriaceae</taxon>
        <taxon>Sphingobacterium</taxon>
    </lineage>
</organism>
<accession>A0A420W2X4</accession>
<evidence type="ECO:0000313" key="3">
    <source>
        <dbReference type="Proteomes" id="UP000282423"/>
    </source>
</evidence>
<dbReference type="InterPro" id="IPR032740">
    <property type="entry name" value="GxDLY"/>
</dbReference>
<reference evidence="2 3" key="1">
    <citation type="submission" date="2018-10" db="EMBL/GenBank/DDBJ databases">
        <title>Sphingobacterium sp. M05W1-28.</title>
        <authorList>
            <person name="Cai H."/>
        </authorList>
    </citation>
    <scope>NUCLEOTIDE SEQUENCE [LARGE SCALE GENOMIC DNA]</scope>
    <source>
        <strain evidence="2 3">M05W1-28</strain>
    </source>
</reference>
<sequence length="97" mass="11275">MFLKASFMALMLFSLLIVKGQQKYTWFSPFEDKHVEGRLDYQKLTAFNRLPDEPEKQVRKPVWDRANAAGVYIDFQTSASEIIVQYQVTGIQQPRSS</sequence>
<feature type="domain" description="SGNH hydrolase-type esterase N-terminal" evidence="1">
    <location>
        <begin position="25"/>
        <end position="92"/>
    </location>
</feature>
<evidence type="ECO:0000313" key="2">
    <source>
        <dbReference type="EMBL" id="RKO72894.1"/>
    </source>
</evidence>
<evidence type="ECO:0000259" key="1">
    <source>
        <dbReference type="Pfam" id="PF14607"/>
    </source>
</evidence>
<keyword evidence="3" id="KW-1185">Reference proteome</keyword>
<dbReference type="Pfam" id="PF14607">
    <property type="entry name" value="GxDLY"/>
    <property type="match status" value="1"/>
</dbReference>
<protein>
    <recommendedName>
        <fullName evidence="1">SGNH hydrolase-type esterase N-terminal domain-containing protein</fullName>
    </recommendedName>
</protein>
<dbReference type="Proteomes" id="UP000282423">
    <property type="component" value="Unassembled WGS sequence"/>
</dbReference>
<comment type="caution">
    <text evidence="2">The sequence shown here is derived from an EMBL/GenBank/DDBJ whole genome shotgun (WGS) entry which is preliminary data.</text>
</comment>